<protein>
    <submittedName>
        <fullName evidence="2">Uncharacterized protein</fullName>
    </submittedName>
</protein>
<accession>A0ABV2WMV0</accession>
<evidence type="ECO:0000256" key="1">
    <source>
        <dbReference type="SAM" id="MobiDB-lite"/>
    </source>
</evidence>
<dbReference type="Proteomes" id="UP001550628">
    <property type="component" value="Unassembled WGS sequence"/>
</dbReference>
<evidence type="ECO:0000313" key="3">
    <source>
        <dbReference type="Proteomes" id="UP001550628"/>
    </source>
</evidence>
<keyword evidence="3" id="KW-1185">Reference proteome</keyword>
<gene>
    <name evidence="2" type="ORF">ABZ510_10100</name>
</gene>
<name>A0ABV2WMV0_9NOCA</name>
<proteinExistence type="predicted"/>
<evidence type="ECO:0000313" key="2">
    <source>
        <dbReference type="EMBL" id="MEU1952204.1"/>
    </source>
</evidence>
<sequence>MNIEPTQMKAREQLYRHFLRTLRMLPAGSALSLSHPELPQARLHSGVVLPVDDSAGRVDAEFFDIAYWLVAATPGAESRYFDSIVRAWERFGWPTRTDRDCRPRAAYTRTPDHVGFSVQESVDGFVSLSGSTAPFAVGSAAGPPFPELIEHPLITPEVPPKGSSGGATDPLTGRAHPR</sequence>
<dbReference type="EMBL" id="JBEYBF010000005">
    <property type="protein sequence ID" value="MEU1952204.1"/>
    <property type="molecule type" value="Genomic_DNA"/>
</dbReference>
<dbReference type="RefSeq" id="WP_356956849.1">
    <property type="nucleotide sequence ID" value="NZ_JBEYBD010000007.1"/>
</dbReference>
<feature type="region of interest" description="Disordered" evidence="1">
    <location>
        <begin position="152"/>
        <end position="178"/>
    </location>
</feature>
<reference evidence="2 3" key="1">
    <citation type="submission" date="2024-06" db="EMBL/GenBank/DDBJ databases">
        <title>The Natural Products Discovery Center: Release of the First 8490 Sequenced Strains for Exploring Actinobacteria Biosynthetic Diversity.</title>
        <authorList>
            <person name="Kalkreuter E."/>
            <person name="Kautsar S.A."/>
            <person name="Yang D."/>
            <person name="Bader C.D."/>
            <person name="Teijaro C.N."/>
            <person name="Fluegel L."/>
            <person name="Davis C.M."/>
            <person name="Simpson J.R."/>
            <person name="Lauterbach L."/>
            <person name="Steele A.D."/>
            <person name="Gui C."/>
            <person name="Meng S."/>
            <person name="Li G."/>
            <person name="Viehrig K."/>
            <person name="Ye F."/>
            <person name="Su P."/>
            <person name="Kiefer A.F."/>
            <person name="Nichols A."/>
            <person name="Cepeda A.J."/>
            <person name="Yan W."/>
            <person name="Fan B."/>
            <person name="Jiang Y."/>
            <person name="Adhikari A."/>
            <person name="Zheng C.-J."/>
            <person name="Schuster L."/>
            <person name="Cowan T.M."/>
            <person name="Smanski M.J."/>
            <person name="Chevrette M.G."/>
            <person name="De Carvalho L.P.S."/>
            <person name="Shen B."/>
        </authorList>
    </citation>
    <scope>NUCLEOTIDE SEQUENCE [LARGE SCALE GENOMIC DNA]</scope>
    <source>
        <strain evidence="2 3">NPDC019708</strain>
    </source>
</reference>
<organism evidence="2 3">
    <name type="scientific">Nocardia rhamnosiphila</name>
    <dbReference type="NCBI Taxonomy" id="426716"/>
    <lineage>
        <taxon>Bacteria</taxon>
        <taxon>Bacillati</taxon>
        <taxon>Actinomycetota</taxon>
        <taxon>Actinomycetes</taxon>
        <taxon>Mycobacteriales</taxon>
        <taxon>Nocardiaceae</taxon>
        <taxon>Nocardia</taxon>
    </lineage>
</organism>
<comment type="caution">
    <text evidence="2">The sequence shown here is derived from an EMBL/GenBank/DDBJ whole genome shotgun (WGS) entry which is preliminary data.</text>
</comment>